<proteinExistence type="predicted"/>
<sequence>MSLAARYGHAGDPYVCASTSVWPVTPYRCPAIPQPVTGDGSAPS</sequence>
<protein>
    <submittedName>
        <fullName evidence="1">Uncharacterized protein</fullName>
    </submittedName>
</protein>
<accession>A0A286TBE0</accession>
<dbReference type="AlphaFoldDB" id="A0A286TBE0"/>
<reference evidence="1 2" key="1">
    <citation type="journal article" date="2017" name="Biosci. Biotechnol. Biochem.">
        <title>Identification and characterization of a sulfoglycosidase from Bifidobacterium bifidum implicated in mucin glycan utilization.</title>
        <authorList>
            <person name="Katoh T."/>
            <person name="Maeshibu T."/>
            <person name="Kikkawa K."/>
            <person name="Gotoh A."/>
            <person name="Tomabechi Y."/>
            <person name="Nakamura M."/>
            <person name="Liao W.-H."/>
            <person name="Yamaguchi M."/>
            <person name="Ashida H."/>
            <person name="Yamamoto K."/>
            <person name="Katayama T."/>
        </authorList>
    </citation>
    <scope>NUCLEOTIDE SEQUENCE [LARGE SCALE GENOMIC DNA]</scope>
    <source>
        <strain evidence="1 2">JCM 7004</strain>
    </source>
</reference>
<evidence type="ECO:0000313" key="2">
    <source>
        <dbReference type="Proteomes" id="UP000262177"/>
    </source>
</evidence>
<organism evidence="1 2">
    <name type="scientific">Bifidobacterium bifidum LMG 13195</name>
    <dbReference type="NCBI Taxonomy" id="1207542"/>
    <lineage>
        <taxon>Bacteria</taxon>
        <taxon>Bacillati</taxon>
        <taxon>Actinomycetota</taxon>
        <taxon>Actinomycetes</taxon>
        <taxon>Bifidobacteriales</taxon>
        <taxon>Bifidobacteriaceae</taxon>
        <taxon>Bifidobacterium</taxon>
    </lineage>
</organism>
<gene>
    <name evidence="1" type="ORF">BBJK_00726</name>
</gene>
<evidence type="ECO:0000313" key="1">
    <source>
        <dbReference type="EMBL" id="BBA47529.1"/>
    </source>
</evidence>
<dbReference type="Proteomes" id="UP000262177">
    <property type="component" value="Chromosome"/>
</dbReference>
<name>A0A286TBE0_BIFBI</name>
<dbReference type="EMBL" id="AP018131">
    <property type="protein sequence ID" value="BBA47529.1"/>
    <property type="molecule type" value="Genomic_DNA"/>
</dbReference>